<dbReference type="Pfam" id="PF13185">
    <property type="entry name" value="GAF_2"/>
    <property type="match status" value="1"/>
</dbReference>
<accession>A0A6J4RKG4</accession>
<sequence length="158" mass="16932">MGERTGLRQDLRTEVERLVASEAPDEEALNEAVRLVHDAHPSWNWSGIYLMKGGVLVLGPSTAPADHDRIEVGEGVCGTAVAEDKNQVVEDVREVENYLACSIHTRSEIVVLIRHGGEVVGQFDIDSDTVGAFTSEDEALLEDLAGVVAPRVASLAGS</sequence>
<organism evidence="2">
    <name type="scientific">uncultured Rubrobacteraceae bacterium</name>
    <dbReference type="NCBI Taxonomy" id="349277"/>
    <lineage>
        <taxon>Bacteria</taxon>
        <taxon>Bacillati</taxon>
        <taxon>Actinomycetota</taxon>
        <taxon>Rubrobacteria</taxon>
        <taxon>Rubrobacterales</taxon>
        <taxon>Rubrobacteraceae</taxon>
        <taxon>environmental samples</taxon>
    </lineage>
</organism>
<protein>
    <submittedName>
        <fullName evidence="2">Free methionine-(R)-sulfoxide reductase, contains GAF domain</fullName>
    </submittedName>
</protein>
<proteinExistence type="predicted"/>
<dbReference type="EMBL" id="CADCVH010000101">
    <property type="protein sequence ID" value="CAA9468585.1"/>
    <property type="molecule type" value="Genomic_DNA"/>
</dbReference>
<feature type="domain" description="GAF" evidence="1">
    <location>
        <begin position="29"/>
        <end position="149"/>
    </location>
</feature>
<dbReference type="Gene3D" id="3.30.450.40">
    <property type="match status" value="1"/>
</dbReference>
<dbReference type="InterPro" id="IPR029016">
    <property type="entry name" value="GAF-like_dom_sf"/>
</dbReference>
<evidence type="ECO:0000313" key="2">
    <source>
        <dbReference type="EMBL" id="CAA9468585.1"/>
    </source>
</evidence>
<evidence type="ECO:0000259" key="1">
    <source>
        <dbReference type="Pfam" id="PF13185"/>
    </source>
</evidence>
<dbReference type="InterPro" id="IPR003018">
    <property type="entry name" value="GAF"/>
</dbReference>
<name>A0A6J4RKG4_9ACTN</name>
<gene>
    <name evidence="2" type="ORF">AVDCRST_MAG02-3426</name>
</gene>
<dbReference type="AlphaFoldDB" id="A0A6J4RKG4"/>
<dbReference type="SUPFAM" id="SSF55781">
    <property type="entry name" value="GAF domain-like"/>
    <property type="match status" value="1"/>
</dbReference>
<reference evidence="2" key="1">
    <citation type="submission" date="2020-02" db="EMBL/GenBank/DDBJ databases">
        <authorList>
            <person name="Meier V. D."/>
        </authorList>
    </citation>
    <scope>NUCLEOTIDE SEQUENCE</scope>
    <source>
        <strain evidence="2">AVDCRST_MAG02</strain>
    </source>
</reference>